<dbReference type="InParanoid" id="E4X819"/>
<reference evidence="1" key="1">
    <citation type="journal article" date="2010" name="Science">
        <title>Plasticity of animal genome architecture unmasked by rapid evolution of a pelagic tunicate.</title>
        <authorList>
            <person name="Denoeud F."/>
            <person name="Henriet S."/>
            <person name="Mungpakdee S."/>
            <person name="Aury J.M."/>
            <person name="Da Silva C."/>
            <person name="Brinkmann H."/>
            <person name="Mikhaleva J."/>
            <person name="Olsen L.C."/>
            <person name="Jubin C."/>
            <person name="Canestro C."/>
            <person name="Bouquet J.M."/>
            <person name="Danks G."/>
            <person name="Poulain J."/>
            <person name="Campsteijn C."/>
            <person name="Adamski M."/>
            <person name="Cross I."/>
            <person name="Yadetie F."/>
            <person name="Muffato M."/>
            <person name="Louis A."/>
            <person name="Butcher S."/>
            <person name="Tsagkogeorga G."/>
            <person name="Konrad A."/>
            <person name="Singh S."/>
            <person name="Jensen M.F."/>
            <person name="Cong E.H."/>
            <person name="Eikeseth-Otteraa H."/>
            <person name="Noel B."/>
            <person name="Anthouard V."/>
            <person name="Porcel B.M."/>
            <person name="Kachouri-Lafond R."/>
            <person name="Nishino A."/>
            <person name="Ugolini M."/>
            <person name="Chourrout P."/>
            <person name="Nishida H."/>
            <person name="Aasland R."/>
            <person name="Huzurbazar S."/>
            <person name="Westhof E."/>
            <person name="Delsuc F."/>
            <person name="Lehrach H."/>
            <person name="Reinhardt R."/>
            <person name="Weissenbach J."/>
            <person name="Roy S.W."/>
            <person name="Artiguenave F."/>
            <person name="Postlethwait J.H."/>
            <person name="Manak J.R."/>
            <person name="Thompson E.M."/>
            <person name="Jaillon O."/>
            <person name="Du Pasquier L."/>
            <person name="Boudinot P."/>
            <person name="Liberles D.A."/>
            <person name="Volff J.N."/>
            <person name="Philippe H."/>
            <person name="Lenhard B."/>
            <person name="Roest Crollius H."/>
            <person name="Wincker P."/>
            <person name="Chourrout D."/>
        </authorList>
    </citation>
    <scope>NUCLEOTIDE SEQUENCE [LARGE SCALE GENOMIC DNA]</scope>
</reference>
<dbReference type="Proteomes" id="UP000011014">
    <property type="component" value="Unassembled WGS sequence"/>
</dbReference>
<dbReference type="AlphaFoldDB" id="E4X819"/>
<protein>
    <submittedName>
        <fullName evidence="1">Uncharacterized protein</fullName>
    </submittedName>
</protein>
<accession>E4X819</accession>
<dbReference type="Proteomes" id="UP000001307">
    <property type="component" value="Unassembled WGS sequence"/>
</dbReference>
<organism evidence="1">
    <name type="scientific">Oikopleura dioica</name>
    <name type="common">Tunicate</name>
    <dbReference type="NCBI Taxonomy" id="34765"/>
    <lineage>
        <taxon>Eukaryota</taxon>
        <taxon>Metazoa</taxon>
        <taxon>Chordata</taxon>
        <taxon>Tunicata</taxon>
        <taxon>Appendicularia</taxon>
        <taxon>Copelata</taxon>
        <taxon>Oikopleuridae</taxon>
        <taxon>Oikopleura</taxon>
    </lineage>
</organism>
<dbReference type="EMBL" id="FN656970">
    <property type="protein sequence ID" value="CBY42230.1"/>
    <property type="molecule type" value="Genomic_DNA"/>
</dbReference>
<keyword evidence="3" id="KW-1185">Reference proteome</keyword>
<name>E4X819_OIKDI</name>
<evidence type="ECO:0000313" key="3">
    <source>
        <dbReference type="Proteomes" id="UP000001307"/>
    </source>
</evidence>
<gene>
    <name evidence="1" type="ORF">GSOID_T00003710001</name>
    <name evidence="2" type="ORF">GSOID_T00025906001</name>
</gene>
<proteinExistence type="predicted"/>
<sequence>MLKKKTVTSIPTKEELMELIENAPPASTNIELSVPVEELARAAEKSTFYRPSFGEVFKINRDPERLPHGFITNQNCSPLVFLEEITDFGWYKYDIVQIGDHFAAKDLQAIAKLNS</sequence>
<dbReference type="EMBL" id="FN653028">
    <property type="protein sequence ID" value="CBY18842.1"/>
    <property type="molecule type" value="Genomic_DNA"/>
</dbReference>
<evidence type="ECO:0000313" key="1">
    <source>
        <dbReference type="EMBL" id="CBY18842.1"/>
    </source>
</evidence>
<evidence type="ECO:0000313" key="2">
    <source>
        <dbReference type="EMBL" id="CBY42230.1"/>
    </source>
</evidence>